<evidence type="ECO:0000256" key="5">
    <source>
        <dbReference type="ARBA" id="ARBA00022692"/>
    </source>
</evidence>
<feature type="transmembrane region" description="Helical" evidence="8">
    <location>
        <begin position="293"/>
        <end position="311"/>
    </location>
</feature>
<dbReference type="KEGG" id="ala:BFG52_06560"/>
<dbReference type="OrthoDB" id="9811975at2"/>
<evidence type="ECO:0000256" key="8">
    <source>
        <dbReference type="SAM" id="Phobius"/>
    </source>
</evidence>
<dbReference type="RefSeq" id="WP_067553784.1">
    <property type="nucleotide sequence ID" value="NZ_CP016895.1"/>
</dbReference>
<keyword evidence="3" id="KW-0813">Transport</keyword>
<accession>A0A1B2LYN9</accession>
<comment type="subcellular location">
    <subcellularLocation>
        <location evidence="1">Cell membrane</location>
        <topology evidence="1">Multi-pass membrane protein</topology>
    </subcellularLocation>
</comment>
<feature type="transmembrane region" description="Helical" evidence="8">
    <location>
        <begin position="107"/>
        <end position="128"/>
    </location>
</feature>
<proteinExistence type="inferred from homology"/>
<dbReference type="PANTHER" id="PTHR30472:SF27">
    <property type="entry name" value="PETROBACTIN IMPORT SYSTEM PERMEASE PROTEIN YCLN"/>
    <property type="match status" value="1"/>
</dbReference>
<evidence type="ECO:0000256" key="3">
    <source>
        <dbReference type="ARBA" id="ARBA00022448"/>
    </source>
</evidence>
<reference evidence="9 10" key="1">
    <citation type="submission" date="2016-08" db="EMBL/GenBank/DDBJ databases">
        <authorList>
            <person name="Seilhamer J.J."/>
        </authorList>
    </citation>
    <scope>NUCLEOTIDE SEQUENCE [LARGE SCALE GENOMIC DNA]</scope>
    <source>
        <strain evidence="9 10">BRTC-1</strain>
    </source>
</reference>
<feature type="transmembrane region" description="Helical" evidence="8">
    <location>
        <begin position="135"/>
        <end position="158"/>
    </location>
</feature>
<keyword evidence="6 8" id="KW-1133">Transmembrane helix</keyword>
<keyword evidence="5 8" id="KW-0812">Transmembrane</keyword>
<feature type="transmembrane region" description="Helical" evidence="8">
    <location>
        <begin position="234"/>
        <end position="257"/>
    </location>
</feature>
<feature type="transmembrane region" description="Helical" evidence="8">
    <location>
        <begin position="269"/>
        <end position="287"/>
    </location>
</feature>
<evidence type="ECO:0000313" key="10">
    <source>
        <dbReference type="Proteomes" id="UP000093391"/>
    </source>
</evidence>
<evidence type="ECO:0000256" key="1">
    <source>
        <dbReference type="ARBA" id="ARBA00004651"/>
    </source>
</evidence>
<evidence type="ECO:0000256" key="4">
    <source>
        <dbReference type="ARBA" id="ARBA00022475"/>
    </source>
</evidence>
<organism evidence="9 10">
    <name type="scientific">Acinetobacter larvae</name>
    <dbReference type="NCBI Taxonomy" id="1789224"/>
    <lineage>
        <taxon>Bacteria</taxon>
        <taxon>Pseudomonadati</taxon>
        <taxon>Pseudomonadota</taxon>
        <taxon>Gammaproteobacteria</taxon>
        <taxon>Moraxellales</taxon>
        <taxon>Moraxellaceae</taxon>
        <taxon>Acinetobacter</taxon>
    </lineage>
</organism>
<feature type="transmembrane region" description="Helical" evidence="8">
    <location>
        <begin position="209"/>
        <end position="228"/>
    </location>
</feature>
<evidence type="ECO:0000313" key="9">
    <source>
        <dbReference type="EMBL" id="AOA58045.1"/>
    </source>
</evidence>
<comment type="similarity">
    <text evidence="2">Belongs to the binding-protein-dependent transport system permease family. FecCD subfamily.</text>
</comment>
<dbReference type="EMBL" id="CP016895">
    <property type="protein sequence ID" value="AOA58045.1"/>
    <property type="molecule type" value="Genomic_DNA"/>
</dbReference>
<dbReference type="Proteomes" id="UP000093391">
    <property type="component" value="Chromosome"/>
</dbReference>
<dbReference type="Pfam" id="PF01032">
    <property type="entry name" value="FecCD"/>
    <property type="match status" value="1"/>
</dbReference>
<dbReference type="CDD" id="cd06550">
    <property type="entry name" value="TM_ABC_iron-siderophores_like"/>
    <property type="match status" value="1"/>
</dbReference>
<dbReference type="GO" id="GO:0005886">
    <property type="term" value="C:plasma membrane"/>
    <property type="evidence" value="ECO:0007669"/>
    <property type="project" value="UniProtKB-SubCell"/>
</dbReference>
<evidence type="ECO:0000256" key="7">
    <source>
        <dbReference type="ARBA" id="ARBA00023136"/>
    </source>
</evidence>
<gene>
    <name evidence="9" type="ORF">BFG52_06560</name>
</gene>
<keyword evidence="10" id="KW-1185">Reference proteome</keyword>
<protein>
    <submittedName>
        <fullName evidence="9">Iron ABC transporter permease</fullName>
    </submittedName>
</protein>
<dbReference type="STRING" id="1789224.BFG52_06560"/>
<name>A0A1B2LYN9_9GAMM</name>
<dbReference type="SUPFAM" id="SSF81345">
    <property type="entry name" value="ABC transporter involved in vitamin B12 uptake, BtuC"/>
    <property type="match status" value="1"/>
</dbReference>
<evidence type="ECO:0000256" key="6">
    <source>
        <dbReference type="ARBA" id="ARBA00022989"/>
    </source>
</evidence>
<dbReference type="InterPro" id="IPR037294">
    <property type="entry name" value="ABC_BtuC-like"/>
</dbReference>
<feature type="transmembrane region" description="Helical" evidence="8">
    <location>
        <begin position="82"/>
        <end position="101"/>
    </location>
</feature>
<dbReference type="GO" id="GO:0033214">
    <property type="term" value="P:siderophore-iron import into cell"/>
    <property type="evidence" value="ECO:0007669"/>
    <property type="project" value="TreeGrafter"/>
</dbReference>
<sequence length="317" mass="34394">MLKRRYLLLILIPLALSSLFVGVAEMKLTALIAGQKEAWQLLWTSRLPRLMAILMAGAGLSVCGLIMQTLSRNRFVSPTTAGLFDCARLGVLLAIIIIPGASILIKAGFAMLVTLAGCICFMSILATLKHRDPIFVPLVGMIFGGIISAVTTFIALQLDLLQNIIGWMQGDFSSILNGHYELIYLSLPLLAAIYFFANRFILVGLGQDFATNLGVAYKSTLMIGLLLISTMTAIVVVTVGAIPFLGLIIPNIVSLYLGDHLRSTLSHTALLGALLVLACDIFGRLIIFPYELSISVIMGVIGSVVFLWLLLRRYQHA</sequence>
<dbReference type="AlphaFoldDB" id="A0A1B2LYN9"/>
<dbReference type="InterPro" id="IPR000522">
    <property type="entry name" value="ABC_transptr_permease_BtuC"/>
</dbReference>
<feature type="transmembrane region" description="Helical" evidence="8">
    <location>
        <begin position="50"/>
        <end position="70"/>
    </location>
</feature>
<feature type="transmembrane region" description="Helical" evidence="8">
    <location>
        <begin position="178"/>
        <end position="197"/>
    </location>
</feature>
<dbReference type="GO" id="GO:0022857">
    <property type="term" value="F:transmembrane transporter activity"/>
    <property type="evidence" value="ECO:0007669"/>
    <property type="project" value="InterPro"/>
</dbReference>
<evidence type="ECO:0000256" key="2">
    <source>
        <dbReference type="ARBA" id="ARBA00007935"/>
    </source>
</evidence>
<dbReference type="Gene3D" id="1.10.3470.10">
    <property type="entry name" value="ABC transporter involved in vitamin B12 uptake, BtuC"/>
    <property type="match status" value="1"/>
</dbReference>
<dbReference type="PANTHER" id="PTHR30472">
    <property type="entry name" value="FERRIC ENTEROBACTIN TRANSPORT SYSTEM PERMEASE PROTEIN"/>
    <property type="match status" value="1"/>
</dbReference>
<keyword evidence="4" id="KW-1003">Cell membrane</keyword>
<keyword evidence="7 8" id="KW-0472">Membrane</keyword>